<dbReference type="Gene3D" id="1.10.2000.10">
    <property type="entry name" value="Frizzled cysteine-rich domain"/>
    <property type="match status" value="1"/>
</dbReference>
<organism evidence="12 13">
    <name type="scientific">Gigaspora margarita</name>
    <dbReference type="NCBI Taxonomy" id="4874"/>
    <lineage>
        <taxon>Eukaryota</taxon>
        <taxon>Fungi</taxon>
        <taxon>Fungi incertae sedis</taxon>
        <taxon>Mucoromycota</taxon>
        <taxon>Glomeromycotina</taxon>
        <taxon>Glomeromycetes</taxon>
        <taxon>Diversisporales</taxon>
        <taxon>Gigasporaceae</taxon>
        <taxon>Gigaspora</taxon>
    </lineage>
</organism>
<name>A0A8H4AE32_GIGMA</name>
<dbReference type="PANTHER" id="PTHR31787:SF3">
    <property type="entry name" value="FRIZZLED AND SMOOTHENED-LIKE PROTEIN H"/>
    <property type="match status" value="1"/>
</dbReference>
<evidence type="ECO:0000313" key="13">
    <source>
        <dbReference type="Proteomes" id="UP000439903"/>
    </source>
</evidence>
<feature type="transmembrane region" description="Helical" evidence="8">
    <location>
        <begin position="378"/>
        <end position="403"/>
    </location>
</feature>
<keyword evidence="6" id="KW-1015">Disulfide bond</keyword>
<evidence type="ECO:0000256" key="3">
    <source>
        <dbReference type="ARBA" id="ARBA00022692"/>
    </source>
</evidence>
<dbReference type="GO" id="GO:0016020">
    <property type="term" value="C:membrane"/>
    <property type="evidence" value="ECO:0007669"/>
    <property type="project" value="UniProtKB-SubCell"/>
</dbReference>
<dbReference type="EMBL" id="WTPW01000733">
    <property type="protein sequence ID" value="KAF0484329.1"/>
    <property type="molecule type" value="Genomic_DNA"/>
</dbReference>
<keyword evidence="9" id="KW-0732">Signal</keyword>
<dbReference type="InterPro" id="IPR036790">
    <property type="entry name" value="Frizzled_dom_sf"/>
</dbReference>
<dbReference type="InterPro" id="IPR050949">
    <property type="entry name" value="GPCR_Fz/Smo-like"/>
</dbReference>
<feature type="transmembrane region" description="Helical" evidence="8">
    <location>
        <begin position="302"/>
        <end position="325"/>
    </location>
</feature>
<keyword evidence="7 12" id="KW-0675">Receptor</keyword>
<protein>
    <submittedName>
        <fullName evidence="12">G-protein-coupled receptor family protein</fullName>
    </submittedName>
</protein>
<evidence type="ECO:0000256" key="1">
    <source>
        <dbReference type="ARBA" id="ARBA00004141"/>
    </source>
</evidence>
<feature type="transmembrane region" description="Helical" evidence="8">
    <location>
        <begin position="337"/>
        <end position="358"/>
    </location>
</feature>
<proteinExistence type="inferred from homology"/>
<dbReference type="Gene3D" id="1.20.1070.10">
    <property type="entry name" value="Rhodopsin 7-helix transmembrane proteins"/>
    <property type="match status" value="1"/>
</dbReference>
<dbReference type="GO" id="GO:0004888">
    <property type="term" value="F:transmembrane signaling receptor activity"/>
    <property type="evidence" value="ECO:0007669"/>
    <property type="project" value="InterPro"/>
</dbReference>
<dbReference type="PROSITE" id="PS50261">
    <property type="entry name" value="G_PROTEIN_RECEP_F2_4"/>
    <property type="match status" value="1"/>
</dbReference>
<keyword evidence="13" id="KW-1185">Reference proteome</keyword>
<dbReference type="OrthoDB" id="26203at2759"/>
<evidence type="ECO:0000256" key="7">
    <source>
        <dbReference type="ARBA" id="ARBA00023170"/>
    </source>
</evidence>
<dbReference type="GO" id="GO:0007166">
    <property type="term" value="P:cell surface receptor signaling pathway"/>
    <property type="evidence" value="ECO:0007669"/>
    <property type="project" value="InterPro"/>
</dbReference>
<gene>
    <name evidence="12" type="ORF">F8M41_023014</name>
</gene>
<feature type="transmembrane region" description="Helical" evidence="8">
    <location>
        <begin position="440"/>
        <end position="460"/>
    </location>
</feature>
<reference evidence="12 13" key="1">
    <citation type="journal article" date="2019" name="Environ. Microbiol.">
        <title>At the nexus of three kingdoms: the genome of the mycorrhizal fungus Gigaspora margarita provides insights into plant, endobacterial and fungal interactions.</title>
        <authorList>
            <person name="Venice F."/>
            <person name="Ghignone S."/>
            <person name="Salvioli di Fossalunga A."/>
            <person name="Amselem J."/>
            <person name="Novero M."/>
            <person name="Xianan X."/>
            <person name="Sedzielewska Toro K."/>
            <person name="Morin E."/>
            <person name="Lipzen A."/>
            <person name="Grigoriev I.V."/>
            <person name="Henrissat B."/>
            <person name="Martin F.M."/>
            <person name="Bonfante P."/>
        </authorList>
    </citation>
    <scope>NUCLEOTIDE SEQUENCE [LARGE SCALE GENOMIC DNA]</scope>
    <source>
        <strain evidence="12 13">BEG34</strain>
    </source>
</reference>
<dbReference type="InterPro" id="IPR017981">
    <property type="entry name" value="GPCR_2-like_7TM"/>
</dbReference>
<feature type="transmembrane region" description="Helical" evidence="8">
    <location>
        <begin position="226"/>
        <end position="245"/>
    </location>
</feature>
<evidence type="ECO:0000256" key="4">
    <source>
        <dbReference type="ARBA" id="ARBA00022989"/>
    </source>
</evidence>
<comment type="similarity">
    <text evidence="2">Belongs to the G-protein coupled receptor Fz/Smo family.</text>
</comment>
<dbReference type="Proteomes" id="UP000439903">
    <property type="component" value="Unassembled WGS sequence"/>
</dbReference>
<keyword evidence="4 8" id="KW-1133">Transmembrane helix</keyword>
<evidence type="ECO:0000256" key="9">
    <source>
        <dbReference type="SAM" id="SignalP"/>
    </source>
</evidence>
<feature type="transmembrane region" description="Helical" evidence="8">
    <location>
        <begin position="502"/>
        <end position="523"/>
    </location>
</feature>
<dbReference type="PROSITE" id="PS50038">
    <property type="entry name" value="FZ"/>
    <property type="match status" value="1"/>
</dbReference>
<comment type="caution">
    <text evidence="12">The sequence shown here is derived from an EMBL/GenBank/DDBJ whole genome shotgun (WGS) entry which is preliminary data.</text>
</comment>
<feature type="domain" description="G-protein coupled receptors family 2 profile 2" evidence="11">
    <location>
        <begin position="217"/>
        <end position="484"/>
    </location>
</feature>
<accession>A0A8H4AE32</accession>
<evidence type="ECO:0000259" key="11">
    <source>
        <dbReference type="PROSITE" id="PS50261"/>
    </source>
</evidence>
<evidence type="ECO:0000259" key="10">
    <source>
        <dbReference type="PROSITE" id="PS50038"/>
    </source>
</evidence>
<sequence length="555" mass="62495">MIFLRYCLLALILVGSSLAQGTGEIGQCYLNYKNKTFVCSNYISQSDYIYIDGSNTDDSLRYLKVAQGLSILKPNDQTQQCIDAFSSYACALTYPKCQEDKASLQPLCQSTCTNVISSCASSSDPIVLNYIIQSPLFPKNETCSAKIINTTTTSLTIQSDQCNSEQRLSPASTCFAPLIEDIMYTIDKSKTLNSQYCLNGCCLPCPQSYLLYPSGYLEKGFLATQIVRAISAITSFIIFISYLVLPGKKSHPSSLILFASLSIFLYSSNVFFSLGNPRMIQCTNAVEPSTQENNALCGFQGAWLVFASYATAVWIGIIIVNLHLHTVWNSNIIGKEYVYLHLAGWGIPIILTIIALVTKSIMYQFATLCLVQQSQANFIFFYPLAAIVLPSFFVHMATFFHIAKISREEEKRKSIESEITNEFTAHKRHVLQVIKIQWRALLLALLLVLTVIFYWIFYFFQLGNISNGPTSKEFLFEWLQCIQQGKGQDVCSEIASKHMPPFWLLIAAEMSPSFIGINLFCIFSNASLWREWKQWVSDLIPTRKQIEVPDQFFAI</sequence>
<evidence type="ECO:0000256" key="2">
    <source>
        <dbReference type="ARBA" id="ARBA00008077"/>
    </source>
</evidence>
<dbReference type="Pfam" id="PF01534">
    <property type="entry name" value="Frizzled"/>
    <property type="match status" value="1"/>
</dbReference>
<dbReference type="PANTHER" id="PTHR31787">
    <property type="entry name" value="G-PROTEIN-COUPLED RECEPTOR GPCR FAMILY PROTEIN"/>
    <property type="match status" value="1"/>
</dbReference>
<evidence type="ECO:0000313" key="12">
    <source>
        <dbReference type="EMBL" id="KAF0484329.1"/>
    </source>
</evidence>
<evidence type="ECO:0000256" key="6">
    <source>
        <dbReference type="ARBA" id="ARBA00023157"/>
    </source>
</evidence>
<feature type="transmembrane region" description="Helical" evidence="8">
    <location>
        <begin position="254"/>
        <end position="274"/>
    </location>
</feature>
<dbReference type="AlphaFoldDB" id="A0A8H4AE32"/>
<feature type="chain" id="PRO_5034541713" evidence="9">
    <location>
        <begin position="20"/>
        <end position="555"/>
    </location>
</feature>
<dbReference type="SUPFAM" id="SSF63501">
    <property type="entry name" value="Frizzled cysteine-rich domain"/>
    <property type="match status" value="1"/>
</dbReference>
<evidence type="ECO:0000256" key="8">
    <source>
        <dbReference type="SAM" id="Phobius"/>
    </source>
</evidence>
<keyword evidence="5 8" id="KW-0472">Membrane</keyword>
<evidence type="ECO:0000256" key="5">
    <source>
        <dbReference type="ARBA" id="ARBA00023136"/>
    </source>
</evidence>
<keyword evidence="3 8" id="KW-0812">Transmembrane</keyword>
<feature type="domain" description="FZ" evidence="10">
    <location>
        <begin position="23"/>
        <end position="165"/>
    </location>
</feature>
<comment type="subcellular location">
    <subcellularLocation>
        <location evidence="1">Membrane</location>
        <topology evidence="1">Multi-pass membrane protein</topology>
    </subcellularLocation>
</comment>
<feature type="signal peptide" evidence="9">
    <location>
        <begin position="1"/>
        <end position="19"/>
    </location>
</feature>
<dbReference type="InterPro" id="IPR000539">
    <property type="entry name" value="Frizzled/Smoothened_7TM"/>
</dbReference>
<dbReference type="InterPro" id="IPR020067">
    <property type="entry name" value="Frizzled_dom"/>
</dbReference>